<dbReference type="GO" id="GO:0004352">
    <property type="term" value="F:glutamate dehydrogenase (NAD+) activity"/>
    <property type="evidence" value="ECO:0007669"/>
    <property type="project" value="InterPro"/>
</dbReference>
<feature type="domain" description="NAD-glutamate dehydrogenase catalytic" evidence="1">
    <location>
        <begin position="242"/>
        <end position="742"/>
    </location>
</feature>
<feature type="domain" description="NAD-glutamate dehydrogenase ACT3" evidence="3">
    <location>
        <begin position="82"/>
        <end position="134"/>
    </location>
</feature>
<dbReference type="RefSeq" id="WP_128640640.1">
    <property type="nucleotide sequence ID" value="NZ_CP008947.1"/>
</dbReference>
<dbReference type="GO" id="GO:0004069">
    <property type="term" value="F:L-aspartate:2-oxoglutarate aminotransferase activity"/>
    <property type="evidence" value="ECO:0007669"/>
    <property type="project" value="InterPro"/>
</dbReference>
<reference evidence="4 5" key="1">
    <citation type="submission" date="2014-07" db="EMBL/GenBank/DDBJ databases">
        <title>Genome Sequence of Rhodococcus opacus Strain R7, a Biodegrader of Mono- and Polycyclic Aromatic Hydrocarbons.</title>
        <authorList>
            <person name="Di Gennaro P."/>
            <person name="Zampolli J."/>
            <person name="Presti I."/>
            <person name="Cappelletti M."/>
            <person name="D'Ursi P."/>
            <person name="Orro A."/>
            <person name="Mezzelani A."/>
            <person name="Milanesi L."/>
        </authorList>
    </citation>
    <scope>NUCLEOTIDE SEQUENCE [LARGE SCALE GENOMIC DNA]</scope>
    <source>
        <strain evidence="4 5">R7</strain>
    </source>
</reference>
<evidence type="ECO:0000259" key="1">
    <source>
        <dbReference type="Pfam" id="PF05088"/>
    </source>
</evidence>
<organism evidence="4 5">
    <name type="scientific">Rhodococcus opacus</name>
    <name type="common">Nocardia opaca</name>
    <dbReference type="NCBI Taxonomy" id="37919"/>
    <lineage>
        <taxon>Bacteria</taxon>
        <taxon>Bacillati</taxon>
        <taxon>Actinomycetota</taxon>
        <taxon>Actinomycetes</taxon>
        <taxon>Mycobacteriales</taxon>
        <taxon>Nocardiaceae</taxon>
        <taxon>Rhodococcus</taxon>
    </lineage>
</organism>
<dbReference type="InterPro" id="IPR036291">
    <property type="entry name" value="NAD(P)-bd_dom_sf"/>
</dbReference>
<proteinExistence type="predicted"/>
<feature type="domain" description="NAD-specific glutamate dehydrogenase C-terminal" evidence="2">
    <location>
        <begin position="788"/>
        <end position="1126"/>
    </location>
</feature>
<dbReference type="PANTHER" id="PTHR43403:SF1">
    <property type="entry name" value="NAD-SPECIFIC GLUTAMATE DEHYDROGENASE"/>
    <property type="match status" value="1"/>
</dbReference>
<dbReference type="PANTHER" id="PTHR43403">
    <property type="entry name" value="NAD-SPECIFIC GLUTAMATE DEHYDROGENASE"/>
    <property type="match status" value="1"/>
</dbReference>
<dbReference type="GO" id="GO:0006538">
    <property type="term" value="P:L-glutamate catabolic process"/>
    <property type="evidence" value="ECO:0007669"/>
    <property type="project" value="InterPro"/>
</dbReference>
<dbReference type="AlphaFoldDB" id="A0A076ER46"/>
<dbReference type="Pfam" id="PF21074">
    <property type="entry name" value="GDH_C"/>
    <property type="match status" value="1"/>
</dbReference>
<evidence type="ECO:0000313" key="5">
    <source>
        <dbReference type="Proteomes" id="UP000028488"/>
    </source>
</evidence>
<dbReference type="InterPro" id="IPR028971">
    <property type="entry name" value="NAD-GDH_cat"/>
</dbReference>
<dbReference type="SUPFAM" id="SSF53223">
    <property type="entry name" value="Aminoacid dehydrogenase-like, N-terminal domain"/>
    <property type="match status" value="1"/>
</dbReference>
<sequence>MNSIGTELDTPWSHELWRSTLLAEPHRQGTAVARHYASALPISYATETDPAQAIRDVAEVERLDVDSVALTFTTTGASAPYENLKIYAVGKPAPLNEVLPILSSLGVNALDERPAALTRPDGHRAWIYDLTVDLVAVTDGHGVTRDSRIADAFRAAWTGETEVDGFNALVLHAGLGWRQVTVLRAYAAYLRQAGLPYSRSNVERVLLSNSAITQLLVEFHALRLDPGVERDAAAEDALEGRIVDAVDAVAGIDADRILRALLSLIRATTRTTYYAGDRRPARALAFKFDSASIDELPLPRPKYEAYVYSPRVEGVHLRFDDVARGGIRWSDRRDDFRTEILGLVKAQAVKNAVIVPAGAKGGFVVKNPPVPTGDAAADREATASAGISCYREFISSLLDMTDNLDITTRQVIAPEGIVRRDGDDTYLVVAADKGTAAFSDVANAIALERGYWLGDGFASGGSVGYDHKAMGITARGAWESVMQHFREMGVDTRTDDFTVVGIGDMSGDVFGNGMLLSPHIRLIAAFDHRHVFIDPDPDPRRSWDERARLFAVGRSSWKDYDTAVLSDGAMIVDRSAKSVRLTPQARRVLGIEDDRVLTTVELVRAVLGAPADLLWNGGVGTYVKATTESHADVGDKSNDAVRLDAPALRVRVVGEGGNLGLTQLGRIEYARNGGRVNTDALDNSAGVDCSDHEVNIKIALAGATADNTLTAQDRRELLSDMTDDVSRLVLADNRSQNEMMSLNRAQAGTLVSFHSRMVDDLERRGHVDRAIDVLPTSAQFGALEREQKGLTSPELAQLTAQVKRFIKSEVSGTSLPDNGVYAGRLHNYFPPRLGREFAHTVAAHPLRREIVTTSVVNDMVDRAGMTYAFRLREETGADSAEAVNAFTAVTEIFDLGATFERIRATADTTPTAGTNALTVQTQRLIDRASRWLTTHRPQPLPLEATIARYRPVVRDLGPRVREWLRGDEITAVERRTEALTSRGADAGLAADVADLLHTYCLLDIVDIAEISQHRPEDVAELYFALSAHLHINTALTAVTALPRLDRWHALARLALRDDLYSSLRAITLDALSVSEPGEDAADKVDQWEQHNAARLARARALLTEIESEVATEPTLALISVAARRIRAMTR</sequence>
<dbReference type="InterPro" id="IPR007780">
    <property type="entry name" value="NAD_Glu_DH_bac"/>
</dbReference>
<gene>
    <name evidence="4" type="ORF">EP51_24610</name>
</gene>
<evidence type="ECO:0000259" key="3">
    <source>
        <dbReference type="Pfam" id="PF21077"/>
    </source>
</evidence>
<dbReference type="Pfam" id="PF05088">
    <property type="entry name" value="Bac_GDH_CD"/>
    <property type="match status" value="1"/>
</dbReference>
<dbReference type="Gene3D" id="3.40.50.720">
    <property type="entry name" value="NAD(P)-binding Rossmann-like Domain"/>
    <property type="match status" value="1"/>
</dbReference>
<dbReference type="InterPro" id="IPR049064">
    <property type="entry name" value="NAD_Glu_DH_ACT3"/>
</dbReference>
<dbReference type="Proteomes" id="UP000028488">
    <property type="component" value="Chromosome"/>
</dbReference>
<accession>A0A076ER46</accession>
<dbReference type="eggNOG" id="COG2902">
    <property type="taxonomic scope" value="Bacteria"/>
</dbReference>
<dbReference type="InterPro" id="IPR046346">
    <property type="entry name" value="Aminoacid_DH-like_N_sf"/>
</dbReference>
<dbReference type="Pfam" id="PF21079">
    <property type="entry name" value="GDH_HM2"/>
    <property type="match status" value="1"/>
</dbReference>
<dbReference type="SUPFAM" id="SSF51735">
    <property type="entry name" value="NAD(P)-binding Rossmann-fold domains"/>
    <property type="match status" value="1"/>
</dbReference>
<dbReference type="EMBL" id="CP008947">
    <property type="protein sequence ID" value="AII07657.1"/>
    <property type="molecule type" value="Genomic_DNA"/>
</dbReference>
<evidence type="ECO:0000259" key="2">
    <source>
        <dbReference type="Pfam" id="PF21074"/>
    </source>
</evidence>
<protein>
    <submittedName>
        <fullName evidence="4">Glutamate dehydrogenase</fullName>
    </submittedName>
</protein>
<dbReference type="InterPro" id="IPR049058">
    <property type="entry name" value="NAD_Glu_DH_HM2"/>
</dbReference>
<dbReference type="InterPro" id="IPR048381">
    <property type="entry name" value="GDH_C"/>
</dbReference>
<dbReference type="InterPro" id="IPR049056">
    <property type="entry name" value="NAD_Glu_DH_HM3"/>
</dbReference>
<dbReference type="Pfam" id="PF21077">
    <property type="entry name" value="GDH_ACT3"/>
    <property type="match status" value="1"/>
</dbReference>
<dbReference type="Pfam" id="PF21078">
    <property type="entry name" value="GDH_HM3"/>
    <property type="match status" value="1"/>
</dbReference>
<evidence type="ECO:0000313" key="4">
    <source>
        <dbReference type="EMBL" id="AII07657.1"/>
    </source>
</evidence>
<name>A0A076ER46_RHOOP</name>